<comment type="caution">
    <text evidence="1">The sequence shown here is derived from an EMBL/GenBank/DDBJ whole genome shotgun (WGS) entry which is preliminary data.</text>
</comment>
<name>A0AAD4ZCM7_PRUDU</name>
<keyword evidence="2" id="KW-1185">Reference proteome</keyword>
<dbReference type="AlphaFoldDB" id="A0AAD4ZCM7"/>
<accession>A0AAD4ZCM7</accession>
<gene>
    <name evidence="1" type="ORF">L3X38_019512</name>
</gene>
<sequence length="130" mass="14782">MKVLLLLLTPARSGRMTLLNLGSDHYLVHWTMLVSKRSLINMYSRMEVTFRRKNSIRQRQMHLTAELTLEPIAVIGSAGFTPEKHRSLSFLMIPDPTPKSSACIILPSTTLFVVDHRPSLTLLLEELALR</sequence>
<proteinExistence type="predicted"/>
<evidence type="ECO:0000313" key="2">
    <source>
        <dbReference type="Proteomes" id="UP001054821"/>
    </source>
</evidence>
<reference evidence="1 2" key="1">
    <citation type="journal article" date="2022" name="G3 (Bethesda)">
        <title>Whole-genome sequence and methylome profiling of the almond [Prunus dulcis (Mill.) D.A. Webb] cultivar 'Nonpareil'.</title>
        <authorList>
            <person name="D'Amico-Willman K.M."/>
            <person name="Ouma W.Z."/>
            <person name="Meulia T."/>
            <person name="Sideli G.M."/>
            <person name="Gradziel T.M."/>
            <person name="Fresnedo-Ramirez J."/>
        </authorList>
    </citation>
    <scope>NUCLEOTIDE SEQUENCE [LARGE SCALE GENOMIC DNA]</scope>
    <source>
        <strain evidence="1">Clone GOH B32 T37-40</strain>
    </source>
</reference>
<evidence type="ECO:0000313" key="1">
    <source>
        <dbReference type="EMBL" id="KAI5340238.1"/>
    </source>
</evidence>
<organism evidence="1 2">
    <name type="scientific">Prunus dulcis</name>
    <name type="common">Almond</name>
    <name type="synonym">Amygdalus dulcis</name>
    <dbReference type="NCBI Taxonomy" id="3755"/>
    <lineage>
        <taxon>Eukaryota</taxon>
        <taxon>Viridiplantae</taxon>
        <taxon>Streptophyta</taxon>
        <taxon>Embryophyta</taxon>
        <taxon>Tracheophyta</taxon>
        <taxon>Spermatophyta</taxon>
        <taxon>Magnoliopsida</taxon>
        <taxon>eudicotyledons</taxon>
        <taxon>Gunneridae</taxon>
        <taxon>Pentapetalae</taxon>
        <taxon>rosids</taxon>
        <taxon>fabids</taxon>
        <taxon>Rosales</taxon>
        <taxon>Rosaceae</taxon>
        <taxon>Amygdaloideae</taxon>
        <taxon>Amygdaleae</taxon>
        <taxon>Prunus</taxon>
    </lineage>
</organism>
<protein>
    <submittedName>
        <fullName evidence="1">Uncharacterized protein</fullName>
    </submittedName>
</protein>
<dbReference type="EMBL" id="JAJFAZ020000003">
    <property type="protein sequence ID" value="KAI5340238.1"/>
    <property type="molecule type" value="Genomic_DNA"/>
</dbReference>
<dbReference type="Proteomes" id="UP001054821">
    <property type="component" value="Chromosome 3"/>
</dbReference>